<sequence>MALGRKANYSKMEEIRNLKIGRSLTKIAPSHSRFLKRNQYMGEKHFLLNEDTILGSGPTFATTVASKVRVDAALTRLAPIESKILNRKVRASLSDMDSDWKTVEASLPKRADEMPPRRTVDLSSQSTGKTSQKQARELPVAKSNAHNPKTSRFLKKKEPPVQNIVPETPAGKERPFQTPKLKEPARKFDSPDSDEEEMKALLGSLMESSRVEKTSMNQGFTRTKVSEKEQIKLFSIPMQPRVLSLLDAELSSSQPSQTSRLPTSAEGILCSARPRSHSAETHVSSDTVSPTPSLSVIDAFSKSVSSKMGRVKLASSPGRSEAGPWDRSISEGADDSLNEFRTNILSLNDLAPAVGEISTVEQEKQSARREKLSCKSPRAKASAGQDTPRHTWVRSSASQGKATSADGDEGLPTESEISGHLSASSASSARQDSAAGAWSSSEAPAGSTANAAYSDDFENTPSPTSSEPTARSKESLDRTLESLSACSSSLKTDLVPQTLKSGEKWGRGVTRVLVKETAVQTLDPSFAYQLNQAASVATIGPALGGAYVDPIPIANHVISADAIEALTAYSPAVLALNDMLKQQLSLTQQFIEASRHLHISLLQSLDGDSFHYHTLEEAKEYIRRHRPTPLTLEDALKVVKEEP</sequence>
<dbReference type="InterPro" id="IPR027884">
    <property type="entry name" value="DUF4614"/>
</dbReference>
<reference evidence="3" key="2">
    <citation type="submission" date="2025-09" db="UniProtKB">
        <authorList>
            <consortium name="Ensembl"/>
        </authorList>
    </citation>
    <scope>IDENTIFICATION</scope>
</reference>
<feature type="compositionally biased region" description="Polar residues" evidence="1">
    <location>
        <begin position="459"/>
        <end position="469"/>
    </location>
</feature>
<feature type="region of interest" description="Disordered" evidence="1">
    <location>
        <begin position="311"/>
        <end position="330"/>
    </location>
</feature>
<keyword evidence="4" id="KW-1185">Reference proteome</keyword>
<feature type="domain" description="DUF4614" evidence="2">
    <location>
        <begin position="452"/>
        <end position="627"/>
    </location>
</feature>
<feature type="compositionally biased region" description="Basic and acidic residues" evidence="1">
    <location>
        <begin position="361"/>
        <end position="373"/>
    </location>
</feature>
<evidence type="ECO:0000259" key="2">
    <source>
        <dbReference type="Pfam" id="PF15391"/>
    </source>
</evidence>
<dbReference type="Pfam" id="PF15391">
    <property type="entry name" value="DUF4614"/>
    <property type="match status" value="1"/>
</dbReference>
<protein>
    <submittedName>
        <fullName evidence="3">Chromosome 19 open reading frame 44</fullName>
    </submittedName>
</protein>
<feature type="compositionally biased region" description="Polar residues" evidence="1">
    <location>
        <begin position="393"/>
        <end position="402"/>
    </location>
</feature>
<dbReference type="GeneTree" id="ENSGT00390000002505"/>
<dbReference type="AlphaFoldDB" id="A0A8C9DPZ2"/>
<dbReference type="InterPro" id="IPR040120">
    <property type="entry name" value="C19orf44-like"/>
</dbReference>
<accession>A0A8C9DPZ2</accession>
<evidence type="ECO:0000313" key="4">
    <source>
        <dbReference type="Proteomes" id="UP000694414"/>
    </source>
</evidence>
<evidence type="ECO:0000256" key="1">
    <source>
        <dbReference type="SAM" id="MobiDB-lite"/>
    </source>
</evidence>
<feature type="region of interest" description="Disordered" evidence="1">
    <location>
        <begin position="361"/>
        <end position="478"/>
    </location>
</feature>
<dbReference type="Proteomes" id="UP000694414">
    <property type="component" value="Unplaced"/>
</dbReference>
<dbReference type="Ensembl" id="ENSPSMT00000030075.1">
    <property type="protein sequence ID" value="ENSPSMP00000025974.1"/>
    <property type="gene ID" value="ENSPSMG00000018212.1"/>
</dbReference>
<dbReference type="PANTHER" id="PTHR22409:SF2">
    <property type="entry name" value="CHROMOSOME 19 OPEN READING FRAME 44"/>
    <property type="match status" value="1"/>
</dbReference>
<feature type="compositionally biased region" description="Basic and acidic residues" evidence="1">
    <location>
        <begin position="170"/>
        <end position="190"/>
    </location>
</feature>
<dbReference type="PANTHER" id="PTHR22409">
    <property type="entry name" value="CHROMOSOME 19 OPEN READING FRAME 44"/>
    <property type="match status" value="1"/>
</dbReference>
<feature type="compositionally biased region" description="Low complexity" evidence="1">
    <location>
        <begin position="123"/>
        <end position="133"/>
    </location>
</feature>
<feature type="compositionally biased region" description="Low complexity" evidence="1">
    <location>
        <begin position="422"/>
        <end position="437"/>
    </location>
</feature>
<name>A0A8C9DPZ2_PROSS</name>
<feature type="compositionally biased region" description="Basic and acidic residues" evidence="1">
    <location>
        <begin position="105"/>
        <end position="120"/>
    </location>
</feature>
<evidence type="ECO:0000313" key="3">
    <source>
        <dbReference type="Ensembl" id="ENSPSMP00000025974.1"/>
    </source>
</evidence>
<feature type="compositionally biased region" description="Polar residues" evidence="1">
    <location>
        <begin position="438"/>
        <end position="451"/>
    </location>
</feature>
<reference evidence="3" key="1">
    <citation type="submission" date="2025-08" db="UniProtKB">
        <authorList>
            <consortium name="Ensembl"/>
        </authorList>
    </citation>
    <scope>IDENTIFICATION</scope>
</reference>
<gene>
    <name evidence="3" type="primary">C19orf44</name>
</gene>
<proteinExistence type="predicted"/>
<feature type="region of interest" description="Disordered" evidence="1">
    <location>
        <begin position="105"/>
        <end position="194"/>
    </location>
</feature>
<organism evidence="3 4">
    <name type="scientific">Prolemur simus</name>
    <name type="common">Greater bamboo lemur</name>
    <name type="synonym">Hapalemur simus</name>
    <dbReference type="NCBI Taxonomy" id="1328070"/>
    <lineage>
        <taxon>Eukaryota</taxon>
        <taxon>Metazoa</taxon>
        <taxon>Chordata</taxon>
        <taxon>Craniata</taxon>
        <taxon>Vertebrata</taxon>
        <taxon>Euteleostomi</taxon>
        <taxon>Mammalia</taxon>
        <taxon>Eutheria</taxon>
        <taxon>Euarchontoglires</taxon>
        <taxon>Primates</taxon>
        <taxon>Strepsirrhini</taxon>
        <taxon>Lemuriformes</taxon>
        <taxon>Lemuridae</taxon>
        <taxon>Prolemur</taxon>
    </lineage>
</organism>